<dbReference type="EMBL" id="CP048433">
    <property type="protein sequence ID" value="QIA33028.1"/>
    <property type="molecule type" value="Genomic_DNA"/>
</dbReference>
<name>A4E7A8_COLAA</name>
<accession>A4E7A8</accession>
<dbReference type="Proteomes" id="UP000464211">
    <property type="component" value="Chromosome"/>
</dbReference>
<evidence type="ECO:0000313" key="4">
    <source>
        <dbReference type="Proteomes" id="UP000464211"/>
    </source>
</evidence>
<dbReference type="SUPFAM" id="SSF101386">
    <property type="entry name" value="all-alpha NTP pyrophosphatases"/>
    <property type="match status" value="1"/>
</dbReference>
<dbReference type="RefSeq" id="WP_006234209.1">
    <property type="nucleotide sequence ID" value="NZ_AAVN02000001.1"/>
</dbReference>
<reference evidence="1 3" key="2">
    <citation type="submission" date="2007-04" db="EMBL/GenBank/DDBJ databases">
        <authorList>
            <person name="Fulton L."/>
            <person name="Clifton S."/>
            <person name="Fulton B."/>
            <person name="Xu J."/>
            <person name="Minx P."/>
            <person name="Mardis E.R."/>
            <person name="Wilson R.K."/>
        </authorList>
    </citation>
    <scope>NUCLEOTIDE SEQUENCE [LARGE SCALE GENOMIC DNA]</scope>
    <source>
        <strain evidence="1">ATCC 25986</strain>
        <strain evidence="3">ATCC 25986 / DSM 3979 / JCM 10188 / KCTC 3647 / NCTC 11838 / VPI 1003</strain>
    </source>
</reference>
<proteinExistence type="predicted"/>
<gene>
    <name evidence="1" type="ORF">COLAER_00289</name>
    <name evidence="2" type="ORF">GXM19_01285</name>
</gene>
<dbReference type="AlphaFoldDB" id="A4E7A8"/>
<evidence type="ECO:0000313" key="2">
    <source>
        <dbReference type="EMBL" id="QIA33028.1"/>
    </source>
</evidence>
<sequence>MRDGYRFEFGAFDKPDEPKVQALKPLEEAAEVFGAWQDCDDMRYSPIMTARRVYRESLIDECMDVVQAVVNLLDAEGFTQEDVDAAIERCNERNRERGRL</sequence>
<dbReference type="EMBL" id="AAVN02000001">
    <property type="protein sequence ID" value="EBA40617.1"/>
    <property type="molecule type" value="Genomic_DNA"/>
</dbReference>
<dbReference type="GeneID" id="92849039"/>
<evidence type="ECO:0000313" key="1">
    <source>
        <dbReference type="EMBL" id="EBA40617.1"/>
    </source>
</evidence>
<reference evidence="1 3" key="1">
    <citation type="submission" date="2007-01" db="EMBL/GenBank/DDBJ databases">
        <title>Draft genome sequence of Collinsella aerofaciens (ATCC 25986).</title>
        <authorList>
            <person name="Sudarsanam P."/>
            <person name="Ley R."/>
            <person name="Guruge J."/>
            <person name="Turnbaugh P.J."/>
            <person name="Mahowald M."/>
            <person name="Liep D."/>
            <person name="Gordon J."/>
        </authorList>
    </citation>
    <scope>NUCLEOTIDE SEQUENCE [LARGE SCALE GENOMIC DNA]</scope>
    <source>
        <strain evidence="1">ATCC 25986</strain>
        <strain evidence="3">ATCC 25986 / DSM 3979 / JCM 10188 / KCTC 3647 / NCTC 11838 / VPI 1003</strain>
    </source>
</reference>
<reference evidence="2 4" key="3">
    <citation type="submission" date="2020-01" db="EMBL/GenBank/DDBJ databases">
        <title>Complete genome sequence of Collinsella aerofaciens JCM 10188(T).</title>
        <authorList>
            <person name="Tourlousse D.M."/>
            <person name="Sakamoto M."/>
            <person name="Miura T."/>
            <person name="Narita K."/>
            <person name="Ohashi A."/>
            <person name="Uchino Y."/>
            <person name="Yamazoe A."/>
            <person name="Kameyama K."/>
            <person name="Terauchi J."/>
            <person name="Ohkuma M."/>
            <person name="Kawasaki H."/>
            <person name="Sekiguchi Y."/>
        </authorList>
    </citation>
    <scope>NUCLEOTIDE SEQUENCE [LARGE SCALE GENOMIC DNA]</scope>
    <source>
        <strain evidence="2 4">JCM 10188</strain>
    </source>
</reference>
<protein>
    <submittedName>
        <fullName evidence="1">Uncharacterized protein</fullName>
    </submittedName>
</protein>
<organism evidence="1 3">
    <name type="scientific">Collinsella aerofaciens (strain ATCC 25986 / DSM 3979 / JCM 10188 / KCTC 3647 / NCTC 11838 / VPI 1003)</name>
    <dbReference type="NCBI Taxonomy" id="411903"/>
    <lineage>
        <taxon>Bacteria</taxon>
        <taxon>Bacillati</taxon>
        <taxon>Actinomycetota</taxon>
        <taxon>Coriobacteriia</taxon>
        <taxon>Coriobacteriales</taxon>
        <taxon>Coriobacteriaceae</taxon>
        <taxon>Collinsella</taxon>
    </lineage>
</organism>
<evidence type="ECO:0000313" key="3">
    <source>
        <dbReference type="Proteomes" id="UP000002979"/>
    </source>
</evidence>
<dbReference type="Proteomes" id="UP000002979">
    <property type="component" value="Unassembled WGS sequence"/>
</dbReference>